<keyword evidence="4" id="KW-0274">FAD</keyword>
<keyword evidence="3" id="KW-0285">Flavoprotein</keyword>
<comment type="cofactor">
    <cofactor evidence="1">
        <name>FAD</name>
        <dbReference type="ChEBI" id="CHEBI:57692"/>
    </cofactor>
</comment>
<keyword evidence="8" id="KW-1185">Reference proteome</keyword>
<evidence type="ECO:0000313" key="7">
    <source>
        <dbReference type="EMBL" id="KAJ9148698.1"/>
    </source>
</evidence>
<gene>
    <name evidence="7" type="ORF">NKR23_g5005</name>
</gene>
<keyword evidence="6" id="KW-0560">Oxidoreductase</keyword>
<dbReference type="EMBL" id="JANBVO010000012">
    <property type="protein sequence ID" value="KAJ9148698.1"/>
    <property type="molecule type" value="Genomic_DNA"/>
</dbReference>
<accession>A0AA38VUT0</accession>
<evidence type="ECO:0000256" key="4">
    <source>
        <dbReference type="ARBA" id="ARBA00022827"/>
    </source>
</evidence>
<dbReference type="AlphaFoldDB" id="A0AA38VUT0"/>
<dbReference type="Gene3D" id="3.50.50.60">
    <property type="entry name" value="FAD/NAD(P)-binding domain"/>
    <property type="match status" value="3"/>
</dbReference>
<comment type="caution">
    <text evidence="7">The sequence shown here is derived from an EMBL/GenBank/DDBJ whole genome shotgun (WGS) entry which is preliminary data.</text>
</comment>
<keyword evidence="5" id="KW-0521">NADP</keyword>
<name>A0AA38VUT0_9PEZI</name>
<organism evidence="7 8">
    <name type="scientific">Pleurostoma richardsiae</name>
    <dbReference type="NCBI Taxonomy" id="41990"/>
    <lineage>
        <taxon>Eukaryota</taxon>
        <taxon>Fungi</taxon>
        <taxon>Dikarya</taxon>
        <taxon>Ascomycota</taxon>
        <taxon>Pezizomycotina</taxon>
        <taxon>Sordariomycetes</taxon>
        <taxon>Sordariomycetidae</taxon>
        <taxon>Calosphaeriales</taxon>
        <taxon>Pleurostomataceae</taxon>
        <taxon>Pleurostoma</taxon>
    </lineage>
</organism>
<evidence type="ECO:0000256" key="2">
    <source>
        <dbReference type="ARBA" id="ARBA00010139"/>
    </source>
</evidence>
<evidence type="ECO:0000256" key="1">
    <source>
        <dbReference type="ARBA" id="ARBA00001974"/>
    </source>
</evidence>
<dbReference type="PANTHER" id="PTHR43098:SF2">
    <property type="entry name" value="FAD-BINDING MONOOXYGENASE AUSB-RELATED"/>
    <property type="match status" value="1"/>
</dbReference>
<reference evidence="7" key="1">
    <citation type="submission" date="2022-07" db="EMBL/GenBank/DDBJ databases">
        <title>Fungi with potential for degradation of polypropylene.</title>
        <authorList>
            <person name="Gostincar C."/>
        </authorList>
    </citation>
    <scope>NUCLEOTIDE SEQUENCE</scope>
    <source>
        <strain evidence="7">EXF-13308</strain>
    </source>
</reference>
<dbReference type="Proteomes" id="UP001174694">
    <property type="component" value="Unassembled WGS sequence"/>
</dbReference>
<comment type="similarity">
    <text evidence="2">Belongs to the FAD-binding monooxygenase family.</text>
</comment>
<proteinExistence type="inferred from homology"/>
<dbReference type="PANTHER" id="PTHR43098">
    <property type="entry name" value="L-ORNITHINE N(5)-MONOOXYGENASE-RELATED"/>
    <property type="match status" value="1"/>
</dbReference>
<dbReference type="InterPro" id="IPR036188">
    <property type="entry name" value="FAD/NAD-bd_sf"/>
</dbReference>
<evidence type="ECO:0000256" key="6">
    <source>
        <dbReference type="ARBA" id="ARBA00023002"/>
    </source>
</evidence>
<protein>
    <submittedName>
        <fullName evidence="7">FAD/NAD(P)-binding domain-containing protein</fullName>
    </submittedName>
</protein>
<dbReference type="GO" id="GO:0016491">
    <property type="term" value="F:oxidoreductase activity"/>
    <property type="evidence" value="ECO:0007669"/>
    <property type="project" value="UniProtKB-KW"/>
</dbReference>
<evidence type="ECO:0000313" key="8">
    <source>
        <dbReference type="Proteomes" id="UP001174694"/>
    </source>
</evidence>
<sequence>MAVEQLAILEVDSEKLDAVRKRYTEEANKRLKPEGLAQFVQLTETDETRLNALVEDPWVDHEALNAQESPIKNDEVYKFFVLGAGFGGLQFAVRLIEEGVATAADIRLADAGGGFGGTWYWNRFPGLHCDLESYIYLPLLEETGYIPKKKYSPGEEIRLHAERIATRWDLVDKTLFRSDVKSAEWDDQAQLWTIKLSQRRGPSTVPINLEFRAQYVYLAAGVLTRPQIPDIPGILSFSGSIFHTARWNYTVSGGSPTDQTLTGLNGKRVAVVGTAATAIGVIPEVAKFAGELYVVQRTPAYVKRRDQRPTDFDEFRTKVASEKGWQFERQCNFNKFLTNSAKPGEENLVNDGWTDMPAYSAILGSPSHGVVDPAPENLAEHATKFHILDLPHMEAVRARVDEIVKDPDTAAKLKPWYPSWCKRPTFSDTYLQAFNQPNVHLVDTDGKGPSKATKNGLVIGDKEYPLDIIIFGTGYRAPGFGLGSPAARTGIDILGRDGQSLDKKWQDNGAATLHGYATNGFPNLFFSGSNQATITGNNIMMLGLIAEHVTYMISQAERRVGLDQRAIVEVTREAEEAHTAEILKRAPYYSALAGCTPGYFNGHGEAAKVTDPKEKEKRAKGSAWSEGTLSFLDYIHKWRDEGSLKGLSIVPARAA</sequence>
<dbReference type="SUPFAM" id="SSF51905">
    <property type="entry name" value="FAD/NAD(P)-binding domain"/>
    <property type="match status" value="1"/>
</dbReference>
<evidence type="ECO:0000256" key="3">
    <source>
        <dbReference type="ARBA" id="ARBA00022630"/>
    </source>
</evidence>
<evidence type="ECO:0000256" key="5">
    <source>
        <dbReference type="ARBA" id="ARBA00022857"/>
    </source>
</evidence>
<dbReference type="InterPro" id="IPR050775">
    <property type="entry name" value="FAD-binding_Monooxygenases"/>
</dbReference>